<proteinExistence type="inferred from homology"/>
<comment type="caution">
    <text evidence="5">The sequence shown here is derived from an EMBL/GenBank/DDBJ whole genome shotgun (WGS) entry which is preliminary data.</text>
</comment>
<dbReference type="Pfam" id="PF02016">
    <property type="entry name" value="Peptidase_S66"/>
    <property type="match status" value="1"/>
</dbReference>
<dbReference type="InterPro" id="IPR040921">
    <property type="entry name" value="Peptidase_S66C"/>
</dbReference>
<dbReference type="SUPFAM" id="SSF141986">
    <property type="entry name" value="LD-carboxypeptidase A C-terminal domain-like"/>
    <property type="match status" value="1"/>
</dbReference>
<dbReference type="CDD" id="cd07062">
    <property type="entry name" value="Peptidase_S66_mccF_like"/>
    <property type="match status" value="1"/>
</dbReference>
<dbReference type="Proteomes" id="UP000664357">
    <property type="component" value="Unassembled WGS sequence"/>
</dbReference>
<dbReference type="InterPro" id="IPR027478">
    <property type="entry name" value="LdcA_N"/>
</dbReference>
<evidence type="ECO:0000256" key="2">
    <source>
        <dbReference type="ARBA" id="ARBA00022801"/>
    </source>
</evidence>
<evidence type="ECO:0000313" key="6">
    <source>
        <dbReference type="Proteomes" id="UP000664357"/>
    </source>
</evidence>
<gene>
    <name evidence="5" type="ORF">JZO67_002720</name>
</gene>
<dbReference type="PANTHER" id="PTHR30237:SF4">
    <property type="entry name" value="LD-CARBOXYPEPTIDASE C-TERMINAL DOMAIN-CONTAINING PROTEIN"/>
    <property type="match status" value="1"/>
</dbReference>
<evidence type="ECO:0000313" key="5">
    <source>
        <dbReference type="EMBL" id="MEO1770767.1"/>
    </source>
</evidence>
<dbReference type="PIRSF" id="PIRSF028757">
    <property type="entry name" value="LD-carboxypeptidase"/>
    <property type="match status" value="1"/>
</dbReference>
<organism evidence="5 6">
    <name type="scientific">Candidatus Enterococcus ferrettii</name>
    <dbReference type="NCBI Taxonomy" id="2815324"/>
    <lineage>
        <taxon>Bacteria</taxon>
        <taxon>Bacillati</taxon>
        <taxon>Bacillota</taxon>
        <taxon>Bacilli</taxon>
        <taxon>Lactobacillales</taxon>
        <taxon>Enterococcaceae</taxon>
        <taxon>Enterococcus</taxon>
    </lineage>
</organism>
<evidence type="ECO:0000259" key="3">
    <source>
        <dbReference type="Pfam" id="PF02016"/>
    </source>
</evidence>
<dbReference type="PANTHER" id="PTHR30237">
    <property type="entry name" value="MURAMOYLTETRAPEPTIDE CARBOXYPEPTIDASE"/>
    <property type="match status" value="1"/>
</dbReference>
<dbReference type="RefSeq" id="WP_207701697.1">
    <property type="nucleotide sequence ID" value="NZ_JAFREL020000002.1"/>
</dbReference>
<feature type="domain" description="LD-carboxypeptidase C-terminal" evidence="4">
    <location>
        <begin position="210"/>
        <end position="329"/>
    </location>
</feature>
<name>A0ABV0ETX1_9ENTE</name>
<dbReference type="Gene3D" id="3.40.50.10740">
    <property type="entry name" value="Class I glutamine amidotransferase-like"/>
    <property type="match status" value="1"/>
</dbReference>
<evidence type="ECO:0000256" key="1">
    <source>
        <dbReference type="ARBA" id="ARBA00010233"/>
    </source>
</evidence>
<reference evidence="5 6" key="2">
    <citation type="submission" date="2024-02" db="EMBL/GenBank/DDBJ databases">
        <title>The Genome Sequence of Enterococcus sp. DIV0159.</title>
        <authorList>
            <person name="Earl A."/>
            <person name="Manson A."/>
            <person name="Gilmore M."/>
            <person name="Sanders J."/>
            <person name="Shea T."/>
            <person name="Howe W."/>
            <person name="Livny J."/>
            <person name="Cuomo C."/>
            <person name="Neafsey D."/>
            <person name="Birren B."/>
        </authorList>
    </citation>
    <scope>NUCLEOTIDE SEQUENCE [LARGE SCALE GENOMIC DNA]</scope>
    <source>
        <strain evidence="5 6">665A</strain>
    </source>
</reference>
<dbReference type="InterPro" id="IPR040449">
    <property type="entry name" value="Peptidase_S66_N"/>
</dbReference>
<sequence>MLKSKKLSQGDTIALISLSAGLAGETQMDYRWKRAKERLESFGYHVVLTPNALQSLEYLYDHPEKRAEDLMGALQDQNIDAIICMIGGNDTIRLLPYIDFEVVRNHPKLFVGYSDSTINHFMFHHAGVCSIYGPCALIEFAENVKMHDYTLNYFLDLVSKNELPLSIESSLEWTSEFLDWFDTENQFVKREMQKEAHGHEFLQGKQTIIGQLLGGCLDTFPMMMGTEIWPQAKEWQGKVLFLETSEMQLDTEMFTILLRGLAAQGIFNQISGLLVGKPMGEIYYQEYKKALLQVINKECGLSDLPIVYNLNFGHNAPIISLPIGCQVEINCSDQKVLLIESPIV</sequence>
<dbReference type="InterPro" id="IPR003507">
    <property type="entry name" value="S66_fam"/>
</dbReference>
<feature type="domain" description="LD-carboxypeptidase N-terminal" evidence="3">
    <location>
        <begin position="13"/>
        <end position="133"/>
    </location>
</feature>
<reference evidence="5 6" key="1">
    <citation type="submission" date="2021-03" db="EMBL/GenBank/DDBJ databases">
        <authorList>
            <person name="Gilmore M.S."/>
            <person name="Schwartzman J."/>
            <person name="Van Tyne D."/>
            <person name="Martin M."/>
            <person name="Earl A.M."/>
            <person name="Manson A.L."/>
            <person name="Straub T."/>
            <person name="Salamzade R."/>
            <person name="Saavedra J."/>
            <person name="Lebreton F."/>
            <person name="Prichula J."/>
            <person name="Schaufler K."/>
            <person name="Gaca A."/>
            <person name="Sgardioli B."/>
            <person name="Wagenaar J."/>
            <person name="Strong T."/>
        </authorList>
    </citation>
    <scope>NUCLEOTIDE SEQUENCE [LARGE SCALE GENOMIC DNA]</scope>
    <source>
        <strain evidence="5 6">665A</strain>
    </source>
</reference>
<dbReference type="SUPFAM" id="SSF52317">
    <property type="entry name" value="Class I glutamine amidotransferase-like"/>
    <property type="match status" value="1"/>
</dbReference>
<keyword evidence="2" id="KW-0378">Hydrolase</keyword>
<evidence type="ECO:0000259" key="4">
    <source>
        <dbReference type="Pfam" id="PF17676"/>
    </source>
</evidence>
<dbReference type="InterPro" id="IPR029062">
    <property type="entry name" value="Class_I_gatase-like"/>
</dbReference>
<protein>
    <recommendedName>
        <fullName evidence="7">LD-carboxypeptidase</fullName>
    </recommendedName>
</protein>
<evidence type="ECO:0008006" key="7">
    <source>
        <dbReference type="Google" id="ProtNLM"/>
    </source>
</evidence>
<comment type="similarity">
    <text evidence="1">Belongs to the peptidase S66 family.</text>
</comment>
<dbReference type="EMBL" id="JAFREL020000002">
    <property type="protein sequence ID" value="MEO1770767.1"/>
    <property type="molecule type" value="Genomic_DNA"/>
</dbReference>
<dbReference type="InterPro" id="IPR027461">
    <property type="entry name" value="Carboxypeptidase_A_C_sf"/>
</dbReference>
<keyword evidence="6" id="KW-1185">Reference proteome</keyword>
<dbReference type="Pfam" id="PF17676">
    <property type="entry name" value="Peptidase_S66C"/>
    <property type="match status" value="1"/>
</dbReference>
<accession>A0ABV0ETX1</accession>
<dbReference type="Gene3D" id="3.50.30.60">
    <property type="entry name" value="LD-carboxypeptidase A C-terminal domain-like"/>
    <property type="match status" value="1"/>
</dbReference>